<proteinExistence type="predicted"/>
<name>A0ABQ9IIK6_9NEOP</name>
<accession>A0ABQ9IIK6</accession>
<dbReference type="PANTHER" id="PTHR47241">
    <property type="entry name" value="FINGER PROTEIN, PUTATIVE-RELATED"/>
    <property type="match status" value="1"/>
</dbReference>
<sequence>MQFLALHGKVYHALLIHDNQSSKVPENTPLEWKTLSRKHVVLCNIIHRAAQARSRLQTILRAFKQPVLEVVQDVPTRWNSEYAMLERLCTLKNSITAERASAQISIKKLQDSEWDLLEGYVEVLAPFEEATKEISK</sequence>
<evidence type="ECO:0008006" key="3">
    <source>
        <dbReference type="Google" id="ProtNLM"/>
    </source>
</evidence>
<dbReference type="InterPro" id="IPR012337">
    <property type="entry name" value="RNaseH-like_sf"/>
</dbReference>
<protein>
    <recommendedName>
        <fullName evidence="3">Zinc finger BED domain-containing protein 4</fullName>
    </recommendedName>
</protein>
<keyword evidence="2" id="KW-1185">Reference proteome</keyword>
<comment type="caution">
    <text evidence="1">The sequence shown here is derived from an EMBL/GenBank/DDBJ whole genome shotgun (WGS) entry which is preliminary data.</text>
</comment>
<dbReference type="InterPro" id="IPR052865">
    <property type="entry name" value="Zinc_finger_BED"/>
</dbReference>
<gene>
    <name evidence="1" type="ORF">PR048_001509</name>
</gene>
<evidence type="ECO:0000313" key="1">
    <source>
        <dbReference type="EMBL" id="KAJ8896166.1"/>
    </source>
</evidence>
<dbReference type="PANTHER" id="PTHR47241:SF1">
    <property type="entry name" value="BED-TYPE DOMAIN-CONTAINING PROTEIN"/>
    <property type="match status" value="1"/>
</dbReference>
<dbReference type="SUPFAM" id="SSF53098">
    <property type="entry name" value="Ribonuclease H-like"/>
    <property type="match status" value="1"/>
</dbReference>
<organism evidence="1 2">
    <name type="scientific">Dryococelus australis</name>
    <dbReference type="NCBI Taxonomy" id="614101"/>
    <lineage>
        <taxon>Eukaryota</taxon>
        <taxon>Metazoa</taxon>
        <taxon>Ecdysozoa</taxon>
        <taxon>Arthropoda</taxon>
        <taxon>Hexapoda</taxon>
        <taxon>Insecta</taxon>
        <taxon>Pterygota</taxon>
        <taxon>Neoptera</taxon>
        <taxon>Polyneoptera</taxon>
        <taxon>Phasmatodea</taxon>
        <taxon>Verophasmatodea</taxon>
        <taxon>Anareolatae</taxon>
        <taxon>Phasmatidae</taxon>
        <taxon>Eurycanthinae</taxon>
        <taxon>Dryococelus</taxon>
    </lineage>
</organism>
<dbReference type="EMBL" id="JARBHB010000001">
    <property type="protein sequence ID" value="KAJ8896166.1"/>
    <property type="molecule type" value="Genomic_DNA"/>
</dbReference>
<evidence type="ECO:0000313" key="2">
    <source>
        <dbReference type="Proteomes" id="UP001159363"/>
    </source>
</evidence>
<reference evidence="1 2" key="1">
    <citation type="submission" date="2023-02" db="EMBL/GenBank/DDBJ databases">
        <title>LHISI_Scaffold_Assembly.</title>
        <authorList>
            <person name="Stuart O.P."/>
            <person name="Cleave R."/>
            <person name="Magrath M.J.L."/>
            <person name="Mikheyev A.S."/>
        </authorList>
    </citation>
    <scope>NUCLEOTIDE SEQUENCE [LARGE SCALE GENOMIC DNA]</scope>
    <source>
        <strain evidence="1">Daus_M_001</strain>
        <tissue evidence="1">Leg muscle</tissue>
    </source>
</reference>
<dbReference type="Proteomes" id="UP001159363">
    <property type="component" value="Chromosome 1"/>
</dbReference>